<accession>A0A317SSG0</accession>
<keyword evidence="2" id="KW-1185">Reference proteome</keyword>
<dbReference type="Proteomes" id="UP000246991">
    <property type="component" value="Unassembled WGS sequence"/>
</dbReference>
<reference evidence="1 2" key="1">
    <citation type="submission" date="2018-03" db="EMBL/GenBank/DDBJ databases">
        <title>Genomes of Pezizomycetes fungi and the evolution of truffles.</title>
        <authorList>
            <person name="Murat C."/>
            <person name="Payen T."/>
            <person name="Noel B."/>
            <person name="Kuo A."/>
            <person name="Martin F.M."/>
        </authorList>
    </citation>
    <scope>NUCLEOTIDE SEQUENCE [LARGE SCALE GENOMIC DNA]</scope>
    <source>
        <strain evidence="1">091103-1</strain>
    </source>
</reference>
<dbReference type="EMBL" id="PYWC01000023">
    <property type="protein sequence ID" value="PWW77349.1"/>
    <property type="molecule type" value="Genomic_DNA"/>
</dbReference>
<dbReference type="AlphaFoldDB" id="A0A317SSG0"/>
<dbReference type="OrthoDB" id="543156at2759"/>
<evidence type="ECO:0008006" key="3">
    <source>
        <dbReference type="Google" id="ProtNLM"/>
    </source>
</evidence>
<name>A0A317SSG0_9PEZI</name>
<sequence>MAAASVNPAACADEKTIPTTFGVLLFPGFQALDVFGPIDVLNTLALSKKLTLYIIAETLDPVTTKIPTVNATGSEFSELAMTLEYERHTDPDWDPFAEYWGATWPLTPRAGGRSD</sequence>
<proteinExistence type="predicted"/>
<gene>
    <name evidence="1" type="ORF">C7212DRAFT_342280</name>
</gene>
<evidence type="ECO:0000313" key="2">
    <source>
        <dbReference type="Proteomes" id="UP000246991"/>
    </source>
</evidence>
<dbReference type="InterPro" id="IPR029062">
    <property type="entry name" value="Class_I_gatase-like"/>
</dbReference>
<dbReference type="STRING" id="42249.A0A317SSG0"/>
<organism evidence="1 2">
    <name type="scientific">Tuber magnatum</name>
    <name type="common">white Piedmont truffle</name>
    <dbReference type="NCBI Taxonomy" id="42249"/>
    <lineage>
        <taxon>Eukaryota</taxon>
        <taxon>Fungi</taxon>
        <taxon>Dikarya</taxon>
        <taxon>Ascomycota</taxon>
        <taxon>Pezizomycotina</taxon>
        <taxon>Pezizomycetes</taxon>
        <taxon>Pezizales</taxon>
        <taxon>Tuberaceae</taxon>
        <taxon>Tuber</taxon>
    </lineage>
</organism>
<dbReference type="Gene3D" id="3.40.50.880">
    <property type="match status" value="1"/>
</dbReference>
<evidence type="ECO:0000313" key="1">
    <source>
        <dbReference type="EMBL" id="PWW77349.1"/>
    </source>
</evidence>
<comment type="caution">
    <text evidence="1">The sequence shown here is derived from an EMBL/GenBank/DDBJ whole genome shotgun (WGS) entry which is preliminary data.</text>
</comment>
<protein>
    <recommendedName>
        <fullName evidence="3">DJ-1/PfpI domain-containing protein</fullName>
    </recommendedName>
</protein>